<evidence type="ECO:0000256" key="2">
    <source>
        <dbReference type="ARBA" id="ARBA00023002"/>
    </source>
</evidence>
<dbReference type="EMBL" id="JACSRA010000012">
    <property type="protein sequence ID" value="MBD7911594.1"/>
    <property type="molecule type" value="Genomic_DNA"/>
</dbReference>
<dbReference type="PANTHER" id="PTHR43673:SF10">
    <property type="entry name" value="NADH DEHYDROGENASE_NAD(P)H NITROREDUCTASE XCC3605-RELATED"/>
    <property type="match status" value="1"/>
</dbReference>
<dbReference type="Pfam" id="PF00881">
    <property type="entry name" value="Nitroreductase"/>
    <property type="match status" value="1"/>
</dbReference>
<protein>
    <submittedName>
        <fullName evidence="4">Nitroreductase family protein</fullName>
    </submittedName>
</protein>
<comment type="caution">
    <text evidence="4">The sequence shown here is derived from an EMBL/GenBank/DDBJ whole genome shotgun (WGS) entry which is preliminary data.</text>
</comment>
<evidence type="ECO:0000256" key="1">
    <source>
        <dbReference type="ARBA" id="ARBA00007118"/>
    </source>
</evidence>
<organism evidence="4 5">
    <name type="scientific">Clostridium cibarium</name>
    <dbReference type="NCBI Taxonomy" id="2762247"/>
    <lineage>
        <taxon>Bacteria</taxon>
        <taxon>Bacillati</taxon>
        <taxon>Bacillota</taxon>
        <taxon>Clostridia</taxon>
        <taxon>Eubacteriales</taxon>
        <taxon>Clostridiaceae</taxon>
        <taxon>Clostridium</taxon>
    </lineage>
</organism>
<name>A0ABR8PTV7_9CLOT</name>
<dbReference type="InterPro" id="IPR000415">
    <property type="entry name" value="Nitroreductase-like"/>
</dbReference>
<accession>A0ABR8PTV7</accession>
<dbReference type="Proteomes" id="UP000627781">
    <property type="component" value="Unassembled WGS sequence"/>
</dbReference>
<evidence type="ECO:0000259" key="3">
    <source>
        <dbReference type="Pfam" id="PF00881"/>
    </source>
</evidence>
<keyword evidence="5" id="KW-1185">Reference proteome</keyword>
<dbReference type="RefSeq" id="WP_143315145.1">
    <property type="nucleotide sequence ID" value="NZ_JACSRA010000012.1"/>
</dbReference>
<dbReference type="PANTHER" id="PTHR43673">
    <property type="entry name" value="NAD(P)H NITROREDUCTASE YDGI-RELATED"/>
    <property type="match status" value="1"/>
</dbReference>
<keyword evidence="2" id="KW-0560">Oxidoreductase</keyword>
<gene>
    <name evidence="4" type="ORF">H9661_09525</name>
</gene>
<proteinExistence type="inferred from homology"/>
<comment type="similarity">
    <text evidence="1">Belongs to the nitroreductase family.</text>
</comment>
<dbReference type="Gene3D" id="3.40.109.10">
    <property type="entry name" value="NADH Oxidase"/>
    <property type="match status" value="1"/>
</dbReference>
<evidence type="ECO:0000313" key="4">
    <source>
        <dbReference type="EMBL" id="MBD7911594.1"/>
    </source>
</evidence>
<evidence type="ECO:0000313" key="5">
    <source>
        <dbReference type="Proteomes" id="UP000627781"/>
    </source>
</evidence>
<dbReference type="InterPro" id="IPR029479">
    <property type="entry name" value="Nitroreductase"/>
</dbReference>
<dbReference type="SUPFAM" id="SSF55469">
    <property type="entry name" value="FMN-dependent nitroreductase-like"/>
    <property type="match status" value="1"/>
</dbReference>
<reference evidence="4 5" key="1">
    <citation type="submission" date="2020-08" db="EMBL/GenBank/DDBJ databases">
        <title>A Genomic Blueprint of the Chicken Gut Microbiome.</title>
        <authorList>
            <person name="Gilroy R."/>
            <person name="Ravi A."/>
            <person name="Getino M."/>
            <person name="Pursley I."/>
            <person name="Horton D.L."/>
            <person name="Alikhan N.-F."/>
            <person name="Baker D."/>
            <person name="Gharbi K."/>
            <person name="Hall N."/>
            <person name="Watson M."/>
            <person name="Adriaenssens E.M."/>
            <person name="Foster-Nyarko E."/>
            <person name="Jarju S."/>
            <person name="Secka A."/>
            <person name="Antonio M."/>
            <person name="Oren A."/>
            <person name="Chaudhuri R."/>
            <person name="La Ragione R.M."/>
            <person name="Hildebrand F."/>
            <person name="Pallen M.J."/>
        </authorList>
    </citation>
    <scope>NUCLEOTIDE SEQUENCE [LARGE SCALE GENOMIC DNA]</scope>
    <source>
        <strain evidence="4 5">Sa3CVN1</strain>
    </source>
</reference>
<feature type="domain" description="Nitroreductase" evidence="3">
    <location>
        <begin position="7"/>
        <end position="158"/>
    </location>
</feature>
<sequence length="181" mass="20607">MDFFELIYKRESVRGYIDKPVEREKIEKIIEAGRMSPSACNAQPWKFVVVDDKEIVSKLAKKLYDPLVSGINKFALSSPAFIVVVGEKRNLTSKMGEVIKKQDFTSLDIGIACENICLAAASLDLGTCMMGWFKEKSIKELLNIPSSKKVHLVISLGYYENKEPRKKIRKDVTEIMSYNKY</sequence>